<dbReference type="PROSITE" id="PS51257">
    <property type="entry name" value="PROKAR_LIPOPROTEIN"/>
    <property type="match status" value="1"/>
</dbReference>
<proteinExistence type="predicted"/>
<evidence type="ECO:0000259" key="3">
    <source>
        <dbReference type="Pfam" id="PF20606"/>
    </source>
</evidence>
<dbReference type="KEGG" id="hyh:D3Y59_11820"/>
<feature type="compositionally biased region" description="Basic residues" evidence="1">
    <location>
        <begin position="138"/>
        <end position="149"/>
    </location>
</feature>
<feature type="region of interest" description="Disordered" evidence="1">
    <location>
        <begin position="96"/>
        <end position="155"/>
    </location>
</feature>
<evidence type="ECO:0000256" key="2">
    <source>
        <dbReference type="SAM" id="SignalP"/>
    </source>
</evidence>
<reference evidence="4 5" key="1">
    <citation type="submission" date="2018-09" db="EMBL/GenBank/DDBJ databases">
        <title>Hymenobacter medium sp. nov., isolated from R2A medium.</title>
        <authorList>
            <person name="Yingchao G."/>
        </authorList>
    </citation>
    <scope>NUCLEOTIDE SEQUENCE [LARGE SCALE GENOMIC DNA]</scope>
    <source>
        <strain evidence="5">sh-6</strain>
    </source>
</reference>
<feature type="signal peptide" evidence="2">
    <location>
        <begin position="1"/>
        <end position="29"/>
    </location>
</feature>
<organism evidence="4 5">
    <name type="scientific">Hymenobacter oligotrophus</name>
    <dbReference type="NCBI Taxonomy" id="2319843"/>
    <lineage>
        <taxon>Bacteria</taxon>
        <taxon>Pseudomonadati</taxon>
        <taxon>Bacteroidota</taxon>
        <taxon>Cytophagia</taxon>
        <taxon>Cytophagales</taxon>
        <taxon>Hymenobacteraceae</taxon>
        <taxon>Hymenobacter</taxon>
    </lineage>
</organism>
<feature type="domain" description="DUF6799" evidence="3">
    <location>
        <begin position="37"/>
        <end position="95"/>
    </location>
</feature>
<protein>
    <recommendedName>
        <fullName evidence="3">DUF6799 domain-containing protein</fullName>
    </recommendedName>
</protein>
<dbReference type="InterPro" id="IPR046478">
    <property type="entry name" value="DUF6799"/>
</dbReference>
<dbReference type="AlphaFoldDB" id="A0A3B7R1M9"/>
<keyword evidence="5" id="KW-1185">Reference proteome</keyword>
<name>A0A3B7R1M9_9BACT</name>
<feature type="chain" id="PRO_5017721674" description="DUF6799 domain-containing protein" evidence="2">
    <location>
        <begin position="30"/>
        <end position="155"/>
    </location>
</feature>
<dbReference type="EMBL" id="CP032317">
    <property type="protein sequence ID" value="AYA37672.1"/>
    <property type="molecule type" value="Genomic_DNA"/>
</dbReference>
<dbReference type="RefSeq" id="WP_119445238.1">
    <property type="nucleotide sequence ID" value="NZ_CP032317.1"/>
</dbReference>
<gene>
    <name evidence="4" type="ORF">D3Y59_11820</name>
</gene>
<evidence type="ECO:0000313" key="4">
    <source>
        <dbReference type="EMBL" id="AYA37672.1"/>
    </source>
</evidence>
<dbReference type="OrthoDB" id="887087at2"/>
<accession>A0A3B7R1M9</accession>
<dbReference type="Proteomes" id="UP000262802">
    <property type="component" value="Chromosome"/>
</dbReference>
<evidence type="ECO:0000256" key="1">
    <source>
        <dbReference type="SAM" id="MobiDB-lite"/>
    </source>
</evidence>
<sequence>MLPHRHLAIWHTVYLGAALACLLSGPATAQSGAATDDGFLRQNGTTYVVRHGQLRPLQREVRLPNGRTITPEGFVIGPNGQRQPLAEGQACDLQGTPRAARRHPNGSWAVAGGRSAPKSVQTTSSAEERWMSPGQLKKWLKRHGKRKKYHDGDDD</sequence>
<evidence type="ECO:0000313" key="5">
    <source>
        <dbReference type="Proteomes" id="UP000262802"/>
    </source>
</evidence>
<dbReference type="Pfam" id="PF20606">
    <property type="entry name" value="DUF6799"/>
    <property type="match status" value="1"/>
</dbReference>
<keyword evidence="2" id="KW-0732">Signal</keyword>